<proteinExistence type="predicted"/>
<dbReference type="AlphaFoldDB" id="A0A0K2ULS1"/>
<protein>
    <submittedName>
        <fullName evidence="1">Uncharacterized protein</fullName>
    </submittedName>
</protein>
<evidence type="ECO:0000313" key="1">
    <source>
        <dbReference type="EMBL" id="CDW38641.1"/>
    </source>
</evidence>
<organism evidence="1">
    <name type="scientific">Lepeophtheirus salmonis</name>
    <name type="common">Salmon louse</name>
    <name type="synonym">Caligus salmonis</name>
    <dbReference type="NCBI Taxonomy" id="72036"/>
    <lineage>
        <taxon>Eukaryota</taxon>
        <taxon>Metazoa</taxon>
        <taxon>Ecdysozoa</taxon>
        <taxon>Arthropoda</taxon>
        <taxon>Crustacea</taxon>
        <taxon>Multicrustacea</taxon>
        <taxon>Hexanauplia</taxon>
        <taxon>Copepoda</taxon>
        <taxon>Siphonostomatoida</taxon>
        <taxon>Caligidae</taxon>
        <taxon>Lepeophtheirus</taxon>
    </lineage>
</organism>
<sequence length="85" mass="10017">MGSWINPCLNISRWNAILFMKYVFNILKNTPLTVEWRNNSVHSNIRVAHTKNTIKLGSNKRHTRLTHGLSKCLRPDFHFTHRYGI</sequence>
<name>A0A0K2ULS1_LEPSM</name>
<dbReference type="EMBL" id="HACA01021280">
    <property type="protein sequence ID" value="CDW38641.1"/>
    <property type="molecule type" value="Transcribed_RNA"/>
</dbReference>
<reference evidence="1" key="1">
    <citation type="submission" date="2014-05" db="EMBL/GenBank/DDBJ databases">
        <authorList>
            <person name="Chronopoulou M."/>
        </authorList>
    </citation>
    <scope>NUCLEOTIDE SEQUENCE</scope>
    <source>
        <tissue evidence="1">Whole organism</tissue>
    </source>
</reference>
<accession>A0A0K2ULS1</accession>